<dbReference type="GO" id="GO:0016020">
    <property type="term" value="C:membrane"/>
    <property type="evidence" value="ECO:0007669"/>
    <property type="project" value="InterPro"/>
</dbReference>
<proteinExistence type="inferred from homology"/>
<dbReference type="PROSITE" id="PS00379">
    <property type="entry name" value="CDP_ALCOHOL_P_TRANSF"/>
    <property type="match status" value="1"/>
</dbReference>
<evidence type="ECO:0000256" key="1">
    <source>
        <dbReference type="ARBA" id="ARBA00022679"/>
    </source>
</evidence>
<dbReference type="AlphaFoldDB" id="B0CB79"/>
<dbReference type="KEGG" id="amr:AM1_1697"/>
<keyword evidence="5" id="KW-1185">Reference proteome</keyword>
<dbReference type="Gene3D" id="1.20.120.1760">
    <property type="match status" value="1"/>
</dbReference>
<sequence>MPNESTPVQDSIESPEETTITVPLSLLDRIVQFFTIKLAKSLAHFTWITPNRVTWVSAGIGGPLTGWLIIQEQFWLATALVVVSGLMDGLDGDIARERNLTSIEGGILDSVLDRYVDFFLIAALILVNPTEHLLVGLFALMGTTMVPYIRARSEVAGKSSIASIGSRATRIVLIILGLLTQQLFILLIALAVISNIAAVHRFWFALIPAED</sequence>
<feature type="transmembrane region" description="Helical" evidence="3">
    <location>
        <begin position="171"/>
        <end position="193"/>
    </location>
</feature>
<dbReference type="EMBL" id="CP000828">
    <property type="protein sequence ID" value="ABW26718.1"/>
    <property type="molecule type" value="Genomic_DNA"/>
</dbReference>
<dbReference type="InterPro" id="IPR000462">
    <property type="entry name" value="CDP-OH_P_trans"/>
</dbReference>
<dbReference type="STRING" id="329726.AM1_1697"/>
<accession>B0CB79</accession>
<keyword evidence="3" id="KW-0812">Transmembrane</keyword>
<reference evidence="4 5" key="1">
    <citation type="journal article" date="2008" name="Proc. Natl. Acad. Sci. U.S.A.">
        <title>Niche adaptation and genome expansion in the chlorophyll d-producing cyanobacterium Acaryochloris marina.</title>
        <authorList>
            <person name="Swingley W.D."/>
            <person name="Chen M."/>
            <person name="Cheung P.C."/>
            <person name="Conrad A.L."/>
            <person name="Dejesa L.C."/>
            <person name="Hao J."/>
            <person name="Honchak B.M."/>
            <person name="Karbach L.E."/>
            <person name="Kurdoglu A."/>
            <person name="Lahiri S."/>
            <person name="Mastrian S.D."/>
            <person name="Miyashita H."/>
            <person name="Page L."/>
            <person name="Ramakrishna P."/>
            <person name="Satoh S."/>
            <person name="Sattley W.M."/>
            <person name="Shimada Y."/>
            <person name="Taylor H.L."/>
            <person name="Tomo T."/>
            <person name="Tsuchiya T."/>
            <person name="Wang Z.T."/>
            <person name="Raymond J."/>
            <person name="Mimuro M."/>
            <person name="Blankenship R.E."/>
            <person name="Touchman J.W."/>
        </authorList>
    </citation>
    <scope>NUCLEOTIDE SEQUENCE [LARGE SCALE GENOMIC DNA]</scope>
    <source>
        <strain evidence="5">MBIC 11017</strain>
    </source>
</reference>
<dbReference type="Pfam" id="PF01066">
    <property type="entry name" value="CDP-OH_P_transf"/>
    <property type="match status" value="1"/>
</dbReference>
<dbReference type="InterPro" id="IPR048254">
    <property type="entry name" value="CDP_ALCOHOL_P_TRANSF_CS"/>
</dbReference>
<dbReference type="GO" id="GO:0016780">
    <property type="term" value="F:phosphotransferase activity, for other substituted phosphate groups"/>
    <property type="evidence" value="ECO:0007669"/>
    <property type="project" value="InterPro"/>
</dbReference>
<gene>
    <name evidence="4" type="ordered locus">AM1_1697</name>
</gene>
<dbReference type="HOGENOM" id="CLU_080384_1_1_3"/>
<keyword evidence="3" id="KW-0472">Membrane</keyword>
<evidence type="ECO:0000313" key="5">
    <source>
        <dbReference type="Proteomes" id="UP000000268"/>
    </source>
</evidence>
<evidence type="ECO:0000256" key="2">
    <source>
        <dbReference type="RuleBase" id="RU003750"/>
    </source>
</evidence>
<keyword evidence="1 2" id="KW-0808">Transferase</keyword>
<dbReference type="eggNOG" id="COG0558">
    <property type="taxonomic scope" value="Bacteria"/>
</dbReference>
<evidence type="ECO:0000313" key="4">
    <source>
        <dbReference type="EMBL" id="ABW26718.1"/>
    </source>
</evidence>
<organism evidence="4 5">
    <name type="scientific">Acaryochloris marina (strain MBIC 11017)</name>
    <dbReference type="NCBI Taxonomy" id="329726"/>
    <lineage>
        <taxon>Bacteria</taxon>
        <taxon>Bacillati</taxon>
        <taxon>Cyanobacteriota</taxon>
        <taxon>Cyanophyceae</taxon>
        <taxon>Acaryochloridales</taxon>
        <taxon>Acaryochloridaceae</taxon>
        <taxon>Acaryochloris</taxon>
    </lineage>
</organism>
<keyword evidence="3" id="KW-1133">Transmembrane helix</keyword>
<dbReference type="Proteomes" id="UP000000268">
    <property type="component" value="Chromosome"/>
</dbReference>
<name>B0CB79_ACAM1</name>
<dbReference type="RefSeq" id="WP_012162235.1">
    <property type="nucleotide sequence ID" value="NC_009925.1"/>
</dbReference>
<comment type="similarity">
    <text evidence="2">Belongs to the CDP-alcohol phosphatidyltransferase class-I family.</text>
</comment>
<evidence type="ECO:0000256" key="3">
    <source>
        <dbReference type="SAM" id="Phobius"/>
    </source>
</evidence>
<dbReference type="OrthoDB" id="9785831at2"/>
<dbReference type="GO" id="GO:0008654">
    <property type="term" value="P:phospholipid biosynthetic process"/>
    <property type="evidence" value="ECO:0007669"/>
    <property type="project" value="InterPro"/>
</dbReference>
<protein>
    <submittedName>
        <fullName evidence="4">CDP-alcohol phosphatidyltransferase, putative</fullName>
    </submittedName>
</protein>
<dbReference type="InterPro" id="IPR043130">
    <property type="entry name" value="CDP-OH_PTrfase_TM_dom"/>
</dbReference>